<evidence type="ECO:0000313" key="2">
    <source>
        <dbReference type="Proteomes" id="UP000789920"/>
    </source>
</evidence>
<evidence type="ECO:0000313" key="1">
    <source>
        <dbReference type="EMBL" id="CAG8819391.1"/>
    </source>
</evidence>
<gene>
    <name evidence="1" type="ORF">RPERSI_LOCUS25124</name>
</gene>
<accession>A0ACA9S0T4</accession>
<sequence>ESGYCEICDFNACLDHCKPGQKCKPSLCINRHPLYYLPSPFIWTCN</sequence>
<dbReference type="EMBL" id="CAJVQC010082248">
    <property type="protein sequence ID" value="CAG8819391.1"/>
    <property type="molecule type" value="Genomic_DNA"/>
</dbReference>
<feature type="non-terminal residue" evidence="1">
    <location>
        <position position="1"/>
    </location>
</feature>
<dbReference type="Proteomes" id="UP000789920">
    <property type="component" value="Unassembled WGS sequence"/>
</dbReference>
<proteinExistence type="predicted"/>
<feature type="non-terminal residue" evidence="1">
    <location>
        <position position="46"/>
    </location>
</feature>
<organism evidence="1 2">
    <name type="scientific">Racocetra persica</name>
    <dbReference type="NCBI Taxonomy" id="160502"/>
    <lineage>
        <taxon>Eukaryota</taxon>
        <taxon>Fungi</taxon>
        <taxon>Fungi incertae sedis</taxon>
        <taxon>Mucoromycota</taxon>
        <taxon>Glomeromycotina</taxon>
        <taxon>Glomeromycetes</taxon>
        <taxon>Diversisporales</taxon>
        <taxon>Gigasporaceae</taxon>
        <taxon>Racocetra</taxon>
    </lineage>
</organism>
<name>A0ACA9S0T4_9GLOM</name>
<comment type="caution">
    <text evidence="1">The sequence shown here is derived from an EMBL/GenBank/DDBJ whole genome shotgun (WGS) entry which is preliminary data.</text>
</comment>
<reference evidence="1" key="1">
    <citation type="submission" date="2021-06" db="EMBL/GenBank/DDBJ databases">
        <authorList>
            <person name="Kallberg Y."/>
            <person name="Tangrot J."/>
            <person name="Rosling A."/>
        </authorList>
    </citation>
    <scope>NUCLEOTIDE SEQUENCE</scope>
    <source>
        <strain evidence="1">MA461A</strain>
    </source>
</reference>
<protein>
    <submittedName>
        <fullName evidence="1">5261_t:CDS:1</fullName>
    </submittedName>
</protein>
<keyword evidence="2" id="KW-1185">Reference proteome</keyword>